<dbReference type="EMBL" id="BMKK01000005">
    <property type="protein sequence ID" value="GGD60865.1"/>
    <property type="molecule type" value="Genomic_DNA"/>
</dbReference>
<gene>
    <name evidence="1" type="ORF">GCM10011514_26080</name>
</gene>
<reference evidence="1" key="1">
    <citation type="journal article" date="2014" name="Int. J. Syst. Evol. Microbiol.">
        <title>Complete genome sequence of Corynebacterium casei LMG S-19264T (=DSM 44701T), isolated from a smear-ripened cheese.</title>
        <authorList>
            <consortium name="US DOE Joint Genome Institute (JGI-PGF)"/>
            <person name="Walter F."/>
            <person name="Albersmeier A."/>
            <person name="Kalinowski J."/>
            <person name="Ruckert C."/>
        </authorList>
    </citation>
    <scope>NUCLEOTIDE SEQUENCE</scope>
    <source>
        <strain evidence="1">CGMCC 1.15958</strain>
    </source>
</reference>
<keyword evidence="2" id="KW-1185">Reference proteome</keyword>
<organism evidence="1 2">
    <name type="scientific">Emticicia aquatilis</name>
    <dbReference type="NCBI Taxonomy" id="1537369"/>
    <lineage>
        <taxon>Bacteria</taxon>
        <taxon>Pseudomonadati</taxon>
        <taxon>Bacteroidota</taxon>
        <taxon>Cytophagia</taxon>
        <taxon>Cytophagales</taxon>
        <taxon>Leadbetterellaceae</taxon>
        <taxon>Emticicia</taxon>
    </lineage>
</organism>
<comment type="caution">
    <text evidence="1">The sequence shown here is derived from an EMBL/GenBank/DDBJ whole genome shotgun (WGS) entry which is preliminary data.</text>
</comment>
<evidence type="ECO:0000313" key="2">
    <source>
        <dbReference type="Proteomes" id="UP000609064"/>
    </source>
</evidence>
<evidence type="ECO:0000313" key="1">
    <source>
        <dbReference type="EMBL" id="GGD60865.1"/>
    </source>
</evidence>
<proteinExistence type="predicted"/>
<dbReference type="AlphaFoldDB" id="A0A916YTZ1"/>
<sequence length="273" mass="29818">MEKDTSEMSFFSFEEGRAVPYYRKFVNTEDSKTSTVYVCENNSIVLSTPDFGQDAIYSWKGPAGFSSLSQQIRLEKITPFQAGFYNFTIKKNGSTTIGKVKLMVKERPKAIAIGGQFCLGEPVKLTSADAGVGVSYRWTLPPTDFSAYTPEITVENLSVGHYTYYLSVAKNGCKSIDTAKVEIKNIPVAIANNATIKVGQTAKLEAHDAGNDALYSWKGPFINTINEKVATLSGLTAGKYVYVLKVLKNGCASMNISTVEVQKDDTKASAKNE</sequence>
<protein>
    <submittedName>
        <fullName evidence="1">Uncharacterized protein</fullName>
    </submittedName>
</protein>
<accession>A0A916YTZ1</accession>
<name>A0A916YTZ1_9BACT</name>
<reference evidence="1" key="2">
    <citation type="submission" date="2020-09" db="EMBL/GenBank/DDBJ databases">
        <authorList>
            <person name="Sun Q."/>
            <person name="Zhou Y."/>
        </authorList>
    </citation>
    <scope>NUCLEOTIDE SEQUENCE</scope>
    <source>
        <strain evidence="1">CGMCC 1.15958</strain>
    </source>
</reference>
<dbReference type="Proteomes" id="UP000609064">
    <property type="component" value="Unassembled WGS sequence"/>
</dbReference>